<reference evidence="2 3" key="1">
    <citation type="journal article" date="2018" name="Genome Biol. Evol.">
        <title>Multiple Roots of Fruiting Body Formation in Amoebozoa.</title>
        <authorList>
            <person name="Hillmann F."/>
            <person name="Forbes G."/>
            <person name="Novohradska S."/>
            <person name="Ferling I."/>
            <person name="Riege K."/>
            <person name="Groth M."/>
            <person name="Westermann M."/>
            <person name="Marz M."/>
            <person name="Spaller T."/>
            <person name="Winckler T."/>
            <person name="Schaap P."/>
            <person name="Glockner G."/>
        </authorList>
    </citation>
    <scope>NUCLEOTIDE SEQUENCE [LARGE SCALE GENOMIC DNA]</scope>
    <source>
        <strain evidence="2 3">Jena</strain>
    </source>
</reference>
<organism evidence="2 3">
    <name type="scientific">Planoprotostelium fungivorum</name>
    <dbReference type="NCBI Taxonomy" id="1890364"/>
    <lineage>
        <taxon>Eukaryota</taxon>
        <taxon>Amoebozoa</taxon>
        <taxon>Evosea</taxon>
        <taxon>Variosea</taxon>
        <taxon>Cavosteliida</taxon>
        <taxon>Cavosteliaceae</taxon>
        <taxon>Planoprotostelium</taxon>
    </lineage>
</organism>
<name>A0A2P6NW42_9EUKA</name>
<protein>
    <submittedName>
        <fullName evidence="2">Uncharacterized protein</fullName>
    </submittedName>
</protein>
<accession>A0A2P6NW42</accession>
<gene>
    <name evidence="2" type="ORF">PROFUN_04006</name>
</gene>
<evidence type="ECO:0000313" key="3">
    <source>
        <dbReference type="Proteomes" id="UP000241769"/>
    </source>
</evidence>
<sequence>MLMVLAALTGLSDTAGGYRRLAGISLDKLTAMENTLTTALSHIRTLKNELIQKSGGRFRSNSSARAAPKAVGASDTQTTLSFAAQTKESSVTPIVVDHLQSTPFCLWVTHLGSCAPSTPAINIFVSSNMVFRFKVSSDAISNKIEHHSEHMQTDDTMKEEKLSTSPALVLGSRLRGLYWMSASIDNRYAEPREIELFPSDVCPSSPAIEQRKKRSKPDDSPPMEDITSSPLNET</sequence>
<evidence type="ECO:0000313" key="2">
    <source>
        <dbReference type="EMBL" id="PRP88183.1"/>
    </source>
</evidence>
<comment type="caution">
    <text evidence="2">The sequence shown here is derived from an EMBL/GenBank/DDBJ whole genome shotgun (WGS) entry which is preliminary data.</text>
</comment>
<dbReference type="AlphaFoldDB" id="A0A2P6NW42"/>
<dbReference type="InParanoid" id="A0A2P6NW42"/>
<evidence type="ECO:0000256" key="1">
    <source>
        <dbReference type="SAM" id="MobiDB-lite"/>
    </source>
</evidence>
<dbReference type="EMBL" id="MDYQ01000013">
    <property type="protein sequence ID" value="PRP88183.1"/>
    <property type="molecule type" value="Genomic_DNA"/>
</dbReference>
<dbReference type="Proteomes" id="UP000241769">
    <property type="component" value="Unassembled WGS sequence"/>
</dbReference>
<proteinExistence type="predicted"/>
<keyword evidence="3" id="KW-1185">Reference proteome</keyword>
<feature type="region of interest" description="Disordered" evidence="1">
    <location>
        <begin position="198"/>
        <end position="234"/>
    </location>
</feature>